<accession>S4PM28</accession>
<organism evidence="1">
    <name type="scientific">Pararge aegeria</name>
    <name type="common">speckled wood butterfly</name>
    <dbReference type="NCBI Taxonomy" id="116150"/>
    <lineage>
        <taxon>Eukaryota</taxon>
        <taxon>Metazoa</taxon>
        <taxon>Ecdysozoa</taxon>
        <taxon>Arthropoda</taxon>
        <taxon>Hexapoda</taxon>
        <taxon>Insecta</taxon>
        <taxon>Pterygota</taxon>
        <taxon>Neoptera</taxon>
        <taxon>Endopterygota</taxon>
        <taxon>Lepidoptera</taxon>
        <taxon>Glossata</taxon>
        <taxon>Ditrysia</taxon>
        <taxon>Papilionoidea</taxon>
        <taxon>Nymphalidae</taxon>
        <taxon>Satyrinae</taxon>
        <taxon>Satyrini</taxon>
        <taxon>Parargina</taxon>
        <taxon>Pararge</taxon>
    </lineage>
</organism>
<reference evidence="1" key="1">
    <citation type="journal article" date="2013" name="BMC Genomics">
        <title>Unscrambling butterfly oogenesis.</title>
        <authorList>
            <person name="Carter J.M."/>
            <person name="Baker S.C."/>
            <person name="Pink R."/>
            <person name="Carter D.R."/>
            <person name="Collins A."/>
            <person name="Tomlin J."/>
            <person name="Gibbs M."/>
            <person name="Breuker C.J."/>
        </authorList>
    </citation>
    <scope>NUCLEOTIDE SEQUENCE</scope>
    <source>
        <tissue evidence="1">Ovary</tissue>
    </source>
</reference>
<protein>
    <submittedName>
        <fullName evidence="1">Uncharacterized protein</fullName>
    </submittedName>
</protein>
<dbReference type="AlphaFoldDB" id="S4PM28"/>
<reference evidence="1" key="2">
    <citation type="submission" date="2013-05" db="EMBL/GenBank/DDBJ databases">
        <authorList>
            <person name="Carter J.-M."/>
            <person name="Baker S.C."/>
            <person name="Pink R."/>
            <person name="Carter D.R.F."/>
            <person name="Collins A."/>
            <person name="Tomlin J."/>
            <person name="Gibbs M."/>
            <person name="Breuker C.J."/>
        </authorList>
    </citation>
    <scope>NUCLEOTIDE SEQUENCE</scope>
    <source>
        <tissue evidence="1">Ovary</tissue>
    </source>
</reference>
<dbReference type="EMBL" id="GAIX01001572">
    <property type="protein sequence ID" value="JAA90988.1"/>
    <property type="molecule type" value="Transcribed_RNA"/>
</dbReference>
<name>S4PM28_9NEOP</name>
<feature type="non-terminal residue" evidence="1">
    <location>
        <position position="73"/>
    </location>
</feature>
<proteinExistence type="predicted"/>
<evidence type="ECO:0000313" key="1">
    <source>
        <dbReference type="EMBL" id="JAA90988.1"/>
    </source>
</evidence>
<sequence>MLYISADHSTYFKLDISCSIEHAGFILPSRSKVTFSFIPAPTDGHHNNFRYLCSIAKYCDVQPFLAHVITWLF</sequence>